<evidence type="ECO:0000313" key="1">
    <source>
        <dbReference type="EMBL" id="KFB38778.1"/>
    </source>
</evidence>
<dbReference type="Proteomes" id="UP000030765">
    <property type="component" value="Unassembled WGS sequence"/>
</dbReference>
<sequence length="103" mass="11081">MTATVNPVIKVPVPEKPLSTNSRTSFVQRHRAGTGGGHPSCILVSCLRTVAALGVAIRSTAANETIIGRFVHQRHQATTNITSESRLLHEFLFASFDGTTHVC</sequence>
<evidence type="ECO:0000313" key="3">
    <source>
        <dbReference type="Proteomes" id="UP000030765"/>
    </source>
</evidence>
<name>A0A084VLD4_ANOSI</name>
<dbReference type="AlphaFoldDB" id="A0A084VLD4"/>
<dbReference type="VEuPathDB" id="VectorBase:ASIC006187"/>
<evidence type="ECO:0000313" key="2">
    <source>
        <dbReference type="EnsemblMetazoa" id="ASIC006187-PA"/>
    </source>
</evidence>
<keyword evidence="3" id="KW-1185">Reference proteome</keyword>
<dbReference type="EMBL" id="ATLV01014472">
    <property type="status" value="NOT_ANNOTATED_CDS"/>
    <property type="molecule type" value="Genomic_DNA"/>
</dbReference>
<proteinExistence type="predicted"/>
<protein>
    <submittedName>
        <fullName evidence="1 2">Zinc finger domain protein</fullName>
    </submittedName>
</protein>
<reference evidence="1 3" key="1">
    <citation type="journal article" date="2014" name="BMC Genomics">
        <title>Genome sequence of Anopheles sinensis provides insight into genetics basis of mosquito competence for malaria parasites.</title>
        <authorList>
            <person name="Zhou D."/>
            <person name="Zhang D."/>
            <person name="Ding G."/>
            <person name="Shi L."/>
            <person name="Hou Q."/>
            <person name="Ye Y."/>
            <person name="Xu Y."/>
            <person name="Zhou H."/>
            <person name="Xiong C."/>
            <person name="Li S."/>
            <person name="Yu J."/>
            <person name="Hong S."/>
            <person name="Yu X."/>
            <person name="Zou P."/>
            <person name="Chen C."/>
            <person name="Chang X."/>
            <person name="Wang W."/>
            <person name="Lv Y."/>
            <person name="Sun Y."/>
            <person name="Ma L."/>
            <person name="Shen B."/>
            <person name="Zhu C."/>
        </authorList>
    </citation>
    <scope>NUCLEOTIDE SEQUENCE [LARGE SCALE GENOMIC DNA]</scope>
</reference>
<organism evidence="1">
    <name type="scientific">Anopheles sinensis</name>
    <name type="common">Mosquito</name>
    <dbReference type="NCBI Taxonomy" id="74873"/>
    <lineage>
        <taxon>Eukaryota</taxon>
        <taxon>Metazoa</taxon>
        <taxon>Ecdysozoa</taxon>
        <taxon>Arthropoda</taxon>
        <taxon>Hexapoda</taxon>
        <taxon>Insecta</taxon>
        <taxon>Pterygota</taxon>
        <taxon>Neoptera</taxon>
        <taxon>Endopterygota</taxon>
        <taxon>Diptera</taxon>
        <taxon>Nematocera</taxon>
        <taxon>Culicoidea</taxon>
        <taxon>Culicidae</taxon>
        <taxon>Anophelinae</taxon>
        <taxon>Anopheles</taxon>
    </lineage>
</organism>
<accession>A0A084VLD4</accession>
<gene>
    <name evidence="1" type="ORF">ZHAS_00006187</name>
</gene>
<reference evidence="2" key="2">
    <citation type="submission" date="2020-05" db="UniProtKB">
        <authorList>
            <consortium name="EnsemblMetazoa"/>
        </authorList>
    </citation>
    <scope>IDENTIFICATION</scope>
</reference>
<dbReference type="EnsemblMetazoa" id="ASIC006187-RA">
    <property type="protein sequence ID" value="ASIC006187-PA"/>
    <property type="gene ID" value="ASIC006187"/>
</dbReference>
<dbReference type="EMBL" id="KE524973">
    <property type="protein sequence ID" value="KFB38778.1"/>
    <property type="molecule type" value="Genomic_DNA"/>
</dbReference>